<dbReference type="EMBL" id="JAMSHJ010000006">
    <property type="protein sequence ID" value="KAI5396349.1"/>
    <property type="molecule type" value="Genomic_DNA"/>
</dbReference>
<keyword evidence="3" id="KW-1185">Reference proteome</keyword>
<evidence type="ECO:0000256" key="1">
    <source>
        <dbReference type="SAM" id="MobiDB-lite"/>
    </source>
</evidence>
<dbReference type="PANTHER" id="PTHR34285:SF3">
    <property type="entry name" value="OS08G0510800 PROTEIN"/>
    <property type="match status" value="1"/>
</dbReference>
<organism evidence="2 3">
    <name type="scientific">Pisum sativum</name>
    <name type="common">Garden pea</name>
    <name type="synonym">Lathyrus oleraceus</name>
    <dbReference type="NCBI Taxonomy" id="3888"/>
    <lineage>
        <taxon>Eukaryota</taxon>
        <taxon>Viridiplantae</taxon>
        <taxon>Streptophyta</taxon>
        <taxon>Embryophyta</taxon>
        <taxon>Tracheophyta</taxon>
        <taxon>Spermatophyta</taxon>
        <taxon>Magnoliopsida</taxon>
        <taxon>eudicotyledons</taxon>
        <taxon>Gunneridae</taxon>
        <taxon>Pentapetalae</taxon>
        <taxon>rosids</taxon>
        <taxon>fabids</taxon>
        <taxon>Fabales</taxon>
        <taxon>Fabaceae</taxon>
        <taxon>Papilionoideae</taxon>
        <taxon>50 kb inversion clade</taxon>
        <taxon>NPAAA clade</taxon>
        <taxon>Hologalegina</taxon>
        <taxon>IRL clade</taxon>
        <taxon>Fabeae</taxon>
        <taxon>Lathyrus</taxon>
    </lineage>
</organism>
<proteinExistence type="predicted"/>
<comment type="caution">
    <text evidence="2">The sequence shown here is derived from an EMBL/GenBank/DDBJ whole genome shotgun (WGS) entry which is preliminary data.</text>
</comment>
<dbReference type="Gramene" id="Psat06G0252400-T1">
    <property type="protein sequence ID" value="KAI5396349.1"/>
    <property type="gene ID" value="KIW84_062524"/>
</dbReference>
<feature type="region of interest" description="Disordered" evidence="1">
    <location>
        <begin position="371"/>
        <end position="408"/>
    </location>
</feature>
<dbReference type="GO" id="GO:1904659">
    <property type="term" value="P:D-glucose transmembrane transport"/>
    <property type="evidence" value="ECO:0007669"/>
    <property type="project" value="EnsemblPlants"/>
</dbReference>
<evidence type="ECO:0000313" key="3">
    <source>
        <dbReference type="Proteomes" id="UP001058974"/>
    </source>
</evidence>
<feature type="compositionally biased region" description="Basic and acidic residues" evidence="1">
    <location>
        <begin position="372"/>
        <end position="393"/>
    </location>
</feature>
<accession>A0A9D4W7T9</accession>
<reference evidence="2 3" key="1">
    <citation type="journal article" date="2022" name="Nat. Genet.">
        <title>Improved pea reference genome and pan-genome highlight genomic features and evolutionary characteristics.</title>
        <authorList>
            <person name="Yang T."/>
            <person name="Liu R."/>
            <person name="Luo Y."/>
            <person name="Hu S."/>
            <person name="Wang D."/>
            <person name="Wang C."/>
            <person name="Pandey M.K."/>
            <person name="Ge S."/>
            <person name="Xu Q."/>
            <person name="Li N."/>
            <person name="Li G."/>
            <person name="Huang Y."/>
            <person name="Saxena R.K."/>
            <person name="Ji Y."/>
            <person name="Li M."/>
            <person name="Yan X."/>
            <person name="He Y."/>
            <person name="Liu Y."/>
            <person name="Wang X."/>
            <person name="Xiang C."/>
            <person name="Varshney R.K."/>
            <person name="Ding H."/>
            <person name="Gao S."/>
            <person name="Zong X."/>
        </authorList>
    </citation>
    <scope>NUCLEOTIDE SEQUENCE [LARGE SCALE GENOMIC DNA]</scope>
    <source>
        <strain evidence="2 3">cv. Zhongwan 6</strain>
    </source>
</reference>
<protein>
    <submittedName>
        <fullName evidence="2">Uncharacterized protein</fullName>
    </submittedName>
</protein>
<feature type="non-terminal residue" evidence="2">
    <location>
        <position position="1"/>
    </location>
</feature>
<dbReference type="Proteomes" id="UP001058974">
    <property type="component" value="Chromosome 6"/>
</dbReference>
<name>A0A9D4W7T9_PEA</name>
<sequence length="424" mass="46105">IILNNHPHAVTLTQSLPQHSYSNFHSTNETDFCHNLSPQLLSQISLPLNQTFNFNSKFPQTISIKKPHLGFHFILHYTMKASLKFRDEQKKPLLRAKIPLSILGTPFQSGIVAGESKELTLNLSTFFQSGPSLRLAYRPNDSQNPFSLMVKTGTGSFGSPLSSSMLMSCEFNLLNRSKTGGSQPLFMLHFKPRFGDFSFKKSQSSILDVKNYAFQNGGVLGGEDASIEFVESVESPVMGAFSTGKVPSASAFTGLFSGTEVAARTTLPIRGRTAVNFRWGVRVPADAKVESAFQKVPFLVMDKIGVEHLPLPVENGDLKKDVAGVGIIPGSADMAVTCSAVKRLQAESGLLRNAVEDLRREFASARIGGGSEFERNGGKGKTFEGRKNEKKVMSDFNGYPGKSTEADASEELKKALRGATTVGV</sequence>
<dbReference type="PANTHER" id="PTHR34285">
    <property type="entry name" value="OS08G0510800 PROTEIN"/>
    <property type="match status" value="1"/>
</dbReference>
<evidence type="ECO:0000313" key="2">
    <source>
        <dbReference type="EMBL" id="KAI5396349.1"/>
    </source>
</evidence>
<dbReference type="AlphaFoldDB" id="A0A9D4W7T9"/>
<gene>
    <name evidence="2" type="ORF">KIW84_062524</name>
</gene>